<evidence type="ECO:0000256" key="2">
    <source>
        <dbReference type="ARBA" id="ARBA00022490"/>
    </source>
</evidence>
<keyword evidence="2" id="KW-0963">Cytoplasm</keyword>
<evidence type="ECO:0000259" key="5">
    <source>
        <dbReference type="PROSITE" id="PS50245"/>
    </source>
</evidence>
<reference evidence="6" key="1">
    <citation type="submission" date="2021-01" db="EMBL/GenBank/DDBJ databases">
        <authorList>
            <person name="Corre E."/>
            <person name="Pelletier E."/>
            <person name="Niang G."/>
            <person name="Scheremetjew M."/>
            <person name="Finn R."/>
            <person name="Kale V."/>
            <person name="Holt S."/>
            <person name="Cochrane G."/>
            <person name="Meng A."/>
            <person name="Brown T."/>
            <person name="Cohen L."/>
        </authorList>
    </citation>
    <scope>NUCLEOTIDE SEQUENCE</scope>
    <source>
        <strain evidence="6">MM31A-1</strain>
    </source>
</reference>
<dbReference type="InterPro" id="IPR036859">
    <property type="entry name" value="CAP-Gly_dom_sf"/>
</dbReference>
<dbReference type="SMART" id="SM01052">
    <property type="entry name" value="CAP_GLY"/>
    <property type="match status" value="1"/>
</dbReference>
<dbReference type="AlphaFoldDB" id="A0A7S3QG54"/>
<dbReference type="InterPro" id="IPR045172">
    <property type="entry name" value="TBCB_Ubl"/>
</dbReference>
<dbReference type="SUPFAM" id="SSF54236">
    <property type="entry name" value="Ubiquitin-like"/>
    <property type="match status" value="1"/>
</dbReference>
<organism evidence="6">
    <name type="scientific">Chaetoceros debilis</name>
    <dbReference type="NCBI Taxonomy" id="122233"/>
    <lineage>
        <taxon>Eukaryota</taxon>
        <taxon>Sar</taxon>
        <taxon>Stramenopiles</taxon>
        <taxon>Ochrophyta</taxon>
        <taxon>Bacillariophyta</taxon>
        <taxon>Coscinodiscophyceae</taxon>
        <taxon>Chaetocerotophycidae</taxon>
        <taxon>Chaetocerotales</taxon>
        <taxon>Chaetocerotaceae</taxon>
        <taxon>Chaetoceros</taxon>
    </lineage>
</organism>
<comment type="similarity">
    <text evidence="4">Belongs to the TBCB family.</text>
</comment>
<dbReference type="GO" id="GO:0005634">
    <property type="term" value="C:nucleus"/>
    <property type="evidence" value="ECO:0007669"/>
    <property type="project" value="TreeGrafter"/>
</dbReference>
<evidence type="ECO:0000256" key="3">
    <source>
        <dbReference type="ARBA" id="ARBA00023186"/>
    </source>
</evidence>
<dbReference type="PANTHER" id="PTHR18916:SF85">
    <property type="entry name" value="TUBULIN-FOLDING COFACTOR B"/>
    <property type="match status" value="1"/>
</dbReference>
<dbReference type="GO" id="GO:0043014">
    <property type="term" value="F:alpha-tubulin binding"/>
    <property type="evidence" value="ECO:0007669"/>
    <property type="project" value="InterPro"/>
</dbReference>
<keyword evidence="3" id="KW-0143">Chaperone</keyword>
<protein>
    <recommendedName>
        <fullName evidence="5">CAP-Gly domain-containing protein</fullName>
    </recommendedName>
</protein>
<feature type="domain" description="CAP-Gly" evidence="5">
    <location>
        <begin position="268"/>
        <end position="306"/>
    </location>
</feature>
<dbReference type="GO" id="GO:0007021">
    <property type="term" value="P:tubulin complex assembly"/>
    <property type="evidence" value="ECO:0007669"/>
    <property type="project" value="InterPro"/>
</dbReference>
<accession>A0A7S3QG54</accession>
<dbReference type="Pfam" id="PF14560">
    <property type="entry name" value="Ubiquitin_2"/>
    <property type="match status" value="1"/>
</dbReference>
<proteinExistence type="inferred from homology"/>
<dbReference type="EMBL" id="HBIO01027905">
    <property type="protein sequence ID" value="CAE0476557.1"/>
    <property type="molecule type" value="Transcribed_RNA"/>
</dbReference>
<comment type="subcellular location">
    <subcellularLocation>
        <location evidence="1">Cytoplasm</location>
    </subcellularLocation>
</comment>
<dbReference type="InterPro" id="IPR029071">
    <property type="entry name" value="Ubiquitin-like_domsf"/>
</dbReference>
<dbReference type="GO" id="GO:0005737">
    <property type="term" value="C:cytoplasm"/>
    <property type="evidence" value="ECO:0007669"/>
    <property type="project" value="UniProtKB-SubCell"/>
</dbReference>
<dbReference type="Gene3D" id="3.10.20.90">
    <property type="entry name" value="Phosphatidylinositol 3-kinase Catalytic Subunit, Chain A, domain 1"/>
    <property type="match status" value="1"/>
</dbReference>
<dbReference type="PROSITE" id="PS50245">
    <property type="entry name" value="CAP_GLY_2"/>
    <property type="match status" value="1"/>
</dbReference>
<evidence type="ECO:0000313" key="6">
    <source>
        <dbReference type="EMBL" id="CAE0476557.1"/>
    </source>
</evidence>
<dbReference type="InterPro" id="IPR000938">
    <property type="entry name" value="CAP-Gly_domain"/>
</dbReference>
<dbReference type="InterPro" id="IPR000626">
    <property type="entry name" value="Ubiquitin-like_dom"/>
</dbReference>
<dbReference type="Gene3D" id="2.30.30.190">
    <property type="entry name" value="CAP Gly-rich-like domain"/>
    <property type="match status" value="1"/>
</dbReference>
<dbReference type="PANTHER" id="PTHR18916">
    <property type="entry name" value="DYNACTIN 1-RELATED MICROTUBULE-BINDING"/>
    <property type="match status" value="1"/>
</dbReference>
<evidence type="ECO:0000256" key="4">
    <source>
        <dbReference type="ARBA" id="ARBA00025779"/>
    </source>
</evidence>
<dbReference type="SUPFAM" id="SSF74924">
    <property type="entry name" value="Cap-Gly domain"/>
    <property type="match status" value="1"/>
</dbReference>
<evidence type="ECO:0000256" key="1">
    <source>
        <dbReference type="ARBA" id="ARBA00004496"/>
    </source>
</evidence>
<dbReference type="CDD" id="cd01789">
    <property type="entry name" value="Ubl_TBCB"/>
    <property type="match status" value="1"/>
</dbReference>
<dbReference type="GO" id="GO:0051010">
    <property type="term" value="F:microtubule plus-end binding"/>
    <property type="evidence" value="ECO:0007669"/>
    <property type="project" value="TreeGrafter"/>
</dbReference>
<sequence length="333" mass="37470">MSMPMKNHDLIALKNYINSGDEFKNLHPDTLVLDLSHSNLTQRHIEIRFDKHTTISSLRDKIHQKTGTPPHYQHLQLQSGSQIICEIPPNTESERMLGYYSLSHGMSCHCIDIDPHSGSKGGAYEDTSLVKRYVMSEEDYDKRNGTLRDWGRKQKEKDENFTLAKHAKEHRELMDAQRLGKLGLDLPKGFAYNDAGKVVRDEADVDDKENCKSNPNCCSDGDCEKEEHEYGPATVDDMAADMRCEVRPGERRGKVGFVGEVSELGSGGYWVGVIFDEPVGKTDGTVAKNGKRYFEAPGPQYGGFVRGTNVQVGDEFEERDIFDDSSDDDEDEL</sequence>
<dbReference type="GO" id="GO:0035371">
    <property type="term" value="C:microtubule plus-end"/>
    <property type="evidence" value="ECO:0007669"/>
    <property type="project" value="TreeGrafter"/>
</dbReference>
<gene>
    <name evidence="6" type="ORF">CDEB00056_LOCUS21410</name>
</gene>
<dbReference type="GO" id="GO:0007023">
    <property type="term" value="P:post-chaperonin tubulin folding pathway"/>
    <property type="evidence" value="ECO:0007669"/>
    <property type="project" value="InterPro"/>
</dbReference>
<dbReference type="Pfam" id="PF01302">
    <property type="entry name" value="CAP_GLY"/>
    <property type="match status" value="1"/>
</dbReference>
<name>A0A7S3QG54_9STRA</name>
<dbReference type="GO" id="GO:0031122">
    <property type="term" value="P:cytoplasmic microtubule organization"/>
    <property type="evidence" value="ECO:0007669"/>
    <property type="project" value="TreeGrafter"/>
</dbReference>